<dbReference type="InterPro" id="IPR016036">
    <property type="entry name" value="Malonyl_transacylase_ACP-bd"/>
</dbReference>
<dbReference type="InterPro" id="IPR020841">
    <property type="entry name" value="PKS_Beta-ketoAc_synthase_dom"/>
</dbReference>
<accession>A0AAV7X3H7</accession>
<gene>
    <name evidence="2" type="ORF">ONE63_003606</name>
</gene>
<dbReference type="SMART" id="SM00827">
    <property type="entry name" value="PKS_AT"/>
    <property type="match status" value="1"/>
</dbReference>
<dbReference type="InterPro" id="IPR014030">
    <property type="entry name" value="Ketoacyl_synth_N"/>
</dbReference>
<evidence type="ECO:0000259" key="1">
    <source>
        <dbReference type="PROSITE" id="PS52004"/>
    </source>
</evidence>
<organism evidence="2 3">
    <name type="scientific">Megalurothrips usitatus</name>
    <name type="common">bean blossom thrips</name>
    <dbReference type="NCBI Taxonomy" id="439358"/>
    <lineage>
        <taxon>Eukaryota</taxon>
        <taxon>Metazoa</taxon>
        <taxon>Ecdysozoa</taxon>
        <taxon>Arthropoda</taxon>
        <taxon>Hexapoda</taxon>
        <taxon>Insecta</taxon>
        <taxon>Pterygota</taxon>
        <taxon>Neoptera</taxon>
        <taxon>Paraneoptera</taxon>
        <taxon>Thysanoptera</taxon>
        <taxon>Terebrantia</taxon>
        <taxon>Thripoidea</taxon>
        <taxon>Thripidae</taxon>
        <taxon>Megalurothrips</taxon>
    </lineage>
</organism>
<proteinExistence type="predicted"/>
<dbReference type="CDD" id="cd00833">
    <property type="entry name" value="PKS"/>
    <property type="match status" value="1"/>
</dbReference>
<dbReference type="SUPFAM" id="SSF52151">
    <property type="entry name" value="FabD/lysophospholipase-like"/>
    <property type="match status" value="1"/>
</dbReference>
<comment type="caution">
    <text evidence="2">The sequence shown here is derived from an EMBL/GenBank/DDBJ whole genome shotgun (WGS) entry which is preliminary data.</text>
</comment>
<dbReference type="GO" id="GO:0004312">
    <property type="term" value="F:fatty acid synthase activity"/>
    <property type="evidence" value="ECO:0007669"/>
    <property type="project" value="TreeGrafter"/>
</dbReference>
<reference evidence="2" key="1">
    <citation type="submission" date="2022-12" db="EMBL/GenBank/DDBJ databases">
        <title>Chromosome-level genome assembly of the bean flower thrips Megalurothrips usitatus.</title>
        <authorList>
            <person name="Ma L."/>
            <person name="Liu Q."/>
            <person name="Li H."/>
            <person name="Cai W."/>
        </authorList>
    </citation>
    <scope>NUCLEOTIDE SEQUENCE</scope>
    <source>
        <strain evidence="2">Cailab_2022a</strain>
    </source>
</reference>
<dbReference type="InterPro" id="IPR014031">
    <property type="entry name" value="Ketoacyl_synth_C"/>
</dbReference>
<dbReference type="InterPro" id="IPR001227">
    <property type="entry name" value="Ac_transferase_dom_sf"/>
</dbReference>
<dbReference type="InterPro" id="IPR032821">
    <property type="entry name" value="PKS_assoc"/>
</dbReference>
<feature type="domain" description="Ketosynthase family 3 (KS3)" evidence="1">
    <location>
        <begin position="1"/>
        <end position="256"/>
    </location>
</feature>
<evidence type="ECO:0000313" key="2">
    <source>
        <dbReference type="EMBL" id="KAJ1520480.1"/>
    </source>
</evidence>
<protein>
    <recommendedName>
        <fullName evidence="1">Ketosynthase family 3 (KS3) domain-containing protein</fullName>
    </recommendedName>
</protein>
<dbReference type="GO" id="GO:0006633">
    <property type="term" value="P:fatty acid biosynthetic process"/>
    <property type="evidence" value="ECO:0007669"/>
    <property type="project" value="TreeGrafter"/>
</dbReference>
<dbReference type="PROSITE" id="PS52004">
    <property type="entry name" value="KS3_2"/>
    <property type="match status" value="1"/>
</dbReference>
<sequence>MDGSWAAVHTQIRMAARAIQSGEVEAAVVVASNIARFPEGTVAMRGLGLISKDGRTRSFDTDASGSIRSDCCVAMFLQRADQAKRCYAKVLASELEYTSPAWKIKTVLPNPRGIQDFLSNLYRSQSIDPKRIAYLEADGSAHPVRDECELAGVDAALAKRAGRSTPLLVGSVRSNLGFADVVTGAAAICKAVVAMETGTIPATIDFREANPNIESLAEGRLRVVDTNTPLTLAADSVVAVNTLGLFGAVGHTVLQPNPRAPEPPQDPSQHLPRLVPVAGRTEESVKEAIAKVLATPFDINYHRLVQDVFSSDIMGFTYRSYAICPPAENDVPAVSKMEKRTVWFVYSGMGSQWAGMGAELMRIPIFAETIERLHAVLEPKGVDLKRVLTETGPDAFDNILKSFVGIAACQIALTNVLTAIGVVPDGIVGHSLGEQACAYADGGLTEEQAILAAWARGAASNEATLINGMMAAVGLGYKDVLPRLPPTIDVACHNSSTSCTLSGPAEDVEFFVKQLSDEGVFARTVDVAGIAYHSRYIQAAAPFLRQHLGSVLTEPKERSCKWVTTSVPLNKRDEDWARLCSVEYLTNNLLSPVLFEEALQHIPQQAVVIEIAPHGLLQAILKRALPEPVHIPLTRRGETDAARFLLDAIGKISCASTVPNVAALYPDTEFPVPRGTPSLANLATWHLDNGDYRDQYECLEEKVRSPTHSK</sequence>
<dbReference type="Pfam" id="PF16197">
    <property type="entry name" value="KAsynt_C_assoc"/>
    <property type="match status" value="1"/>
</dbReference>
<dbReference type="SMART" id="SM00825">
    <property type="entry name" value="PKS_KS"/>
    <property type="match status" value="1"/>
</dbReference>
<dbReference type="Proteomes" id="UP001075354">
    <property type="component" value="Chromosome 14"/>
</dbReference>
<dbReference type="Gene3D" id="3.40.47.10">
    <property type="match status" value="1"/>
</dbReference>
<dbReference type="InterPro" id="IPR016035">
    <property type="entry name" value="Acyl_Trfase/lysoPLipase"/>
</dbReference>
<dbReference type="Gene3D" id="3.30.70.3290">
    <property type="match status" value="1"/>
</dbReference>
<dbReference type="SUPFAM" id="SSF55048">
    <property type="entry name" value="Probable ACP-binding domain of malonyl-CoA ACP transacylase"/>
    <property type="match status" value="1"/>
</dbReference>
<dbReference type="Pfam" id="PF00109">
    <property type="entry name" value="ketoacyl-synt"/>
    <property type="match status" value="1"/>
</dbReference>
<dbReference type="AlphaFoldDB" id="A0AAV7X3H7"/>
<name>A0AAV7X3H7_9NEOP</name>
<dbReference type="InterPro" id="IPR014043">
    <property type="entry name" value="Acyl_transferase_dom"/>
</dbReference>
<keyword evidence="3" id="KW-1185">Reference proteome</keyword>
<dbReference type="SUPFAM" id="SSF53901">
    <property type="entry name" value="Thiolase-like"/>
    <property type="match status" value="1"/>
</dbReference>
<dbReference type="Pfam" id="PF02801">
    <property type="entry name" value="Ketoacyl-synt_C"/>
    <property type="match status" value="1"/>
</dbReference>
<dbReference type="InterPro" id="IPR050091">
    <property type="entry name" value="PKS_NRPS_Biosynth_Enz"/>
</dbReference>
<evidence type="ECO:0000313" key="3">
    <source>
        <dbReference type="Proteomes" id="UP001075354"/>
    </source>
</evidence>
<dbReference type="Gene3D" id="3.40.366.10">
    <property type="entry name" value="Malonyl-Coenzyme A Acyl Carrier Protein, domain 2"/>
    <property type="match status" value="1"/>
</dbReference>
<dbReference type="Pfam" id="PF00698">
    <property type="entry name" value="Acyl_transf_1"/>
    <property type="match status" value="1"/>
</dbReference>
<dbReference type="PANTHER" id="PTHR43775">
    <property type="entry name" value="FATTY ACID SYNTHASE"/>
    <property type="match status" value="1"/>
</dbReference>
<dbReference type="PANTHER" id="PTHR43775:SF23">
    <property type="entry name" value="FATTY ACID SYNTHASE 3"/>
    <property type="match status" value="1"/>
</dbReference>
<dbReference type="InterPro" id="IPR016039">
    <property type="entry name" value="Thiolase-like"/>
</dbReference>
<dbReference type="EMBL" id="JAPTSV010000014">
    <property type="protein sequence ID" value="KAJ1520480.1"/>
    <property type="molecule type" value="Genomic_DNA"/>
</dbReference>